<dbReference type="InterPro" id="IPR023415">
    <property type="entry name" value="LDLR_class-A_CS"/>
</dbReference>
<dbReference type="PROSITE" id="PS00135">
    <property type="entry name" value="TRYPSIN_SER"/>
    <property type="match status" value="1"/>
</dbReference>
<evidence type="ECO:0000313" key="14">
    <source>
        <dbReference type="Proteomes" id="UP000186922"/>
    </source>
</evidence>
<dbReference type="GO" id="GO:0006956">
    <property type="term" value="P:complement activation"/>
    <property type="evidence" value="ECO:0007669"/>
    <property type="project" value="InterPro"/>
</dbReference>
<dbReference type="Gene3D" id="2.60.120.290">
    <property type="entry name" value="Spermadhesin, CUB domain"/>
    <property type="match status" value="2"/>
</dbReference>
<feature type="chain" id="PRO_5008898920" description="CUB domain-containing protein" evidence="10">
    <location>
        <begin position="25"/>
        <end position="599"/>
    </location>
</feature>
<dbReference type="InterPro" id="IPR001314">
    <property type="entry name" value="Peptidase_S1A"/>
</dbReference>
<dbReference type="Pfam" id="PF00431">
    <property type="entry name" value="CUB"/>
    <property type="match status" value="2"/>
</dbReference>
<comment type="caution">
    <text evidence="13">The sequence shown here is derived from an EMBL/GenBank/DDBJ whole genome shotgun (WGS) entry which is preliminary data.</text>
</comment>
<proteinExistence type="predicted"/>
<feature type="binding site" evidence="7">
    <location>
        <position position="158"/>
    </location>
    <ligand>
        <name>Ca(2+)</name>
        <dbReference type="ChEBI" id="CHEBI:29108"/>
        <label>2</label>
    </ligand>
</feature>
<evidence type="ECO:0000256" key="2">
    <source>
        <dbReference type="ARBA" id="ARBA00022801"/>
    </source>
</evidence>
<dbReference type="AlphaFoldDB" id="A0A1D1VW60"/>
<dbReference type="EMBL" id="BDGG01000008">
    <property type="protein sequence ID" value="GAV02849.1"/>
    <property type="molecule type" value="Genomic_DNA"/>
</dbReference>
<keyword evidence="3 9" id="KW-0720">Serine protease</keyword>
<evidence type="ECO:0000256" key="1">
    <source>
        <dbReference type="ARBA" id="ARBA00022670"/>
    </source>
</evidence>
<evidence type="ECO:0000256" key="3">
    <source>
        <dbReference type="ARBA" id="ARBA00022825"/>
    </source>
</evidence>
<dbReference type="PROSITE" id="PS01209">
    <property type="entry name" value="LDLRA_1"/>
    <property type="match status" value="1"/>
</dbReference>
<keyword evidence="4 5" id="KW-1015">Disulfide bond</keyword>
<keyword evidence="6" id="KW-0379">Hydroxylation</keyword>
<comment type="caution">
    <text evidence="8">Lacks conserved residue(s) required for the propagation of feature annotation.</text>
</comment>
<dbReference type="Pfam" id="PF00089">
    <property type="entry name" value="Trypsin"/>
    <property type="match status" value="1"/>
</dbReference>
<evidence type="ECO:0000256" key="4">
    <source>
        <dbReference type="ARBA" id="ARBA00023157"/>
    </source>
</evidence>
<dbReference type="PANTHER" id="PTHR24252:SF7">
    <property type="entry name" value="HYALIN"/>
    <property type="match status" value="1"/>
</dbReference>
<reference evidence="13 14" key="1">
    <citation type="journal article" date="2016" name="Nat. Commun.">
        <title>Extremotolerant tardigrade genome and improved radiotolerance of human cultured cells by tardigrade-unique protein.</title>
        <authorList>
            <person name="Hashimoto T."/>
            <person name="Horikawa D.D."/>
            <person name="Saito Y."/>
            <person name="Kuwahara H."/>
            <person name="Kozuka-Hata H."/>
            <person name="Shin-I T."/>
            <person name="Minakuchi Y."/>
            <person name="Ohishi K."/>
            <person name="Motoyama A."/>
            <person name="Aizu T."/>
            <person name="Enomoto A."/>
            <person name="Kondo K."/>
            <person name="Tanaka S."/>
            <person name="Hara Y."/>
            <person name="Koshikawa S."/>
            <person name="Sagara H."/>
            <person name="Miura T."/>
            <person name="Yokobori S."/>
            <person name="Miyagawa K."/>
            <person name="Suzuki Y."/>
            <person name="Kubo T."/>
            <person name="Oyama M."/>
            <person name="Kohara Y."/>
            <person name="Fujiyama A."/>
            <person name="Arakawa K."/>
            <person name="Katayama T."/>
            <person name="Toyoda A."/>
            <person name="Kunieda T."/>
        </authorList>
    </citation>
    <scope>NUCLEOTIDE SEQUENCE [LARGE SCALE GENOMIC DNA]</scope>
    <source>
        <strain evidence="13 14">YOKOZUNA-1</strain>
    </source>
</reference>
<dbReference type="PIRSF" id="PIRSF001155">
    <property type="entry name" value="C1r_C1s_MASP"/>
    <property type="match status" value="1"/>
</dbReference>
<feature type="disulfide bond" evidence="5">
    <location>
        <begin position="244"/>
        <end position="263"/>
    </location>
</feature>
<dbReference type="InterPro" id="IPR035914">
    <property type="entry name" value="Sperma_CUB_dom_sf"/>
</dbReference>
<feature type="domain" description="CUB" evidence="11">
    <location>
        <begin position="181"/>
        <end position="301"/>
    </location>
</feature>
<feature type="binding site" evidence="7">
    <location>
        <position position="246"/>
    </location>
    <ligand>
        <name>Ca(2+)</name>
        <dbReference type="ChEBI" id="CHEBI:29108"/>
        <label>3</label>
    </ligand>
</feature>
<feature type="disulfide bond" evidence="5">
    <location>
        <begin position="181"/>
        <end position="211"/>
    </location>
</feature>
<dbReference type="PROSITE" id="PS50068">
    <property type="entry name" value="LDLRA_2"/>
    <property type="match status" value="1"/>
</dbReference>
<dbReference type="SMART" id="SM00192">
    <property type="entry name" value="LDLa"/>
    <property type="match status" value="1"/>
</dbReference>
<dbReference type="Gene3D" id="2.40.10.10">
    <property type="entry name" value="Trypsin-like serine proteases"/>
    <property type="match status" value="1"/>
</dbReference>
<dbReference type="PROSITE" id="PS50240">
    <property type="entry name" value="TRYPSIN_DOM"/>
    <property type="match status" value="1"/>
</dbReference>
<dbReference type="FunFam" id="2.40.10.10:FF:000003">
    <property type="entry name" value="Transmembrane serine protease 3"/>
    <property type="match status" value="1"/>
</dbReference>
<evidence type="ECO:0000313" key="13">
    <source>
        <dbReference type="EMBL" id="GAV02849.1"/>
    </source>
</evidence>
<evidence type="ECO:0000256" key="7">
    <source>
        <dbReference type="PIRSR" id="PIRSR001155-4"/>
    </source>
</evidence>
<dbReference type="PANTHER" id="PTHR24252">
    <property type="entry name" value="ACROSIN-RELATED"/>
    <property type="match status" value="1"/>
</dbReference>
<dbReference type="Pfam" id="PF00057">
    <property type="entry name" value="Ldl_recept_a"/>
    <property type="match status" value="1"/>
</dbReference>
<dbReference type="Gene3D" id="4.10.400.10">
    <property type="entry name" value="Low-density Lipoprotein Receptor"/>
    <property type="match status" value="1"/>
</dbReference>
<name>A0A1D1VW60_RAMVA</name>
<dbReference type="CDD" id="cd00190">
    <property type="entry name" value="Tryp_SPc"/>
    <property type="match status" value="1"/>
</dbReference>
<evidence type="ECO:0000256" key="5">
    <source>
        <dbReference type="PIRSR" id="PIRSR001155-2"/>
    </source>
</evidence>
<dbReference type="InterPro" id="IPR033116">
    <property type="entry name" value="TRYPSIN_SER"/>
</dbReference>
<evidence type="ECO:0000259" key="11">
    <source>
        <dbReference type="PROSITE" id="PS01180"/>
    </source>
</evidence>
<dbReference type="SMART" id="SM00042">
    <property type="entry name" value="CUB"/>
    <property type="match status" value="2"/>
</dbReference>
<gene>
    <name evidence="13" type="primary">RvY_13363-1</name>
    <name evidence="13" type="synonym">RvY_13363.1</name>
    <name evidence="13" type="ORF">RvY_13363</name>
</gene>
<keyword evidence="2 9" id="KW-0378">Hydrolase</keyword>
<dbReference type="PRINTS" id="PR00722">
    <property type="entry name" value="CHYMOTRYPSIN"/>
</dbReference>
<feature type="binding site" evidence="7">
    <location>
        <position position="92"/>
    </location>
    <ligand>
        <name>Ca(2+)</name>
        <dbReference type="ChEBI" id="CHEBI:29108"/>
        <label>1</label>
    </ligand>
</feature>
<dbReference type="InterPro" id="IPR001254">
    <property type="entry name" value="Trypsin_dom"/>
</dbReference>
<feature type="binding site" evidence="7">
    <location>
        <position position="84"/>
    </location>
    <ligand>
        <name>Ca(2+)</name>
        <dbReference type="ChEBI" id="CHEBI:29108"/>
        <label>1</label>
    </ligand>
</feature>
<feature type="modified residue" description="(3R)-3-hydroxyasparagine" evidence="6">
    <location>
        <position position="158"/>
    </location>
</feature>
<dbReference type="InterPro" id="IPR043504">
    <property type="entry name" value="Peptidase_S1_PA_chymotrypsin"/>
</dbReference>
<dbReference type="GO" id="GO:0004252">
    <property type="term" value="F:serine-type endopeptidase activity"/>
    <property type="evidence" value="ECO:0007669"/>
    <property type="project" value="InterPro"/>
</dbReference>
<dbReference type="SUPFAM" id="SSF50494">
    <property type="entry name" value="Trypsin-like serine proteases"/>
    <property type="match status" value="1"/>
</dbReference>
<dbReference type="CDD" id="cd00041">
    <property type="entry name" value="CUB"/>
    <property type="match status" value="2"/>
</dbReference>
<evidence type="ECO:0000256" key="9">
    <source>
        <dbReference type="RuleBase" id="RU363034"/>
    </source>
</evidence>
<keyword evidence="14" id="KW-1185">Reference proteome</keyword>
<feature type="binding site" evidence="7">
    <location>
        <position position="162"/>
    </location>
    <ligand>
        <name>Ca(2+)</name>
        <dbReference type="ChEBI" id="CHEBI:29108"/>
        <label>2</label>
    </ligand>
</feature>
<dbReference type="STRING" id="947166.A0A1D1VW60"/>
<feature type="domain" description="CUB" evidence="11">
    <location>
        <begin position="30"/>
        <end position="170"/>
    </location>
</feature>
<keyword evidence="1 9" id="KW-0645">Protease</keyword>
<evidence type="ECO:0000256" key="10">
    <source>
        <dbReference type="SAM" id="SignalP"/>
    </source>
</evidence>
<keyword evidence="7" id="KW-0479">Metal-binding</keyword>
<organism evidence="13 14">
    <name type="scientific">Ramazzottius varieornatus</name>
    <name type="common">Water bear</name>
    <name type="synonym">Tardigrade</name>
    <dbReference type="NCBI Taxonomy" id="947166"/>
    <lineage>
        <taxon>Eukaryota</taxon>
        <taxon>Metazoa</taxon>
        <taxon>Ecdysozoa</taxon>
        <taxon>Tardigrada</taxon>
        <taxon>Eutardigrada</taxon>
        <taxon>Parachela</taxon>
        <taxon>Hypsibioidea</taxon>
        <taxon>Ramazzottiidae</taxon>
        <taxon>Ramazzottius</taxon>
    </lineage>
</organism>
<feature type="disulfide bond" description="Interchain (between heavy and light chains)" evidence="5">
    <location>
        <begin position="400"/>
        <end position="469"/>
    </location>
</feature>
<feature type="binding site" evidence="7">
    <location>
        <position position="286"/>
    </location>
    <ligand>
        <name>Ca(2+)</name>
        <dbReference type="ChEBI" id="CHEBI:29108"/>
        <label>3</label>
    </ligand>
</feature>
<feature type="disulfide bond" evidence="5">
    <location>
        <begin position="514"/>
        <end position="530"/>
    </location>
</feature>
<comment type="PTM">
    <text evidence="6">The iron and 2-oxoglutarate dependent 3-hydroxylation of aspartate and asparagine is (R) stereospecific within EGF domains.</text>
</comment>
<dbReference type="InterPro" id="IPR018114">
    <property type="entry name" value="TRYPSIN_HIS"/>
</dbReference>
<dbReference type="GO" id="GO:0046872">
    <property type="term" value="F:metal ion binding"/>
    <property type="evidence" value="ECO:0007669"/>
    <property type="project" value="UniProtKB-KW"/>
</dbReference>
<dbReference type="InterPro" id="IPR009003">
    <property type="entry name" value="Peptidase_S1_PA"/>
</dbReference>
<dbReference type="SMART" id="SM00020">
    <property type="entry name" value="Tryp_SPc"/>
    <property type="match status" value="1"/>
</dbReference>
<feature type="disulfide bond" evidence="5">
    <location>
        <begin position="344"/>
        <end position="384"/>
    </location>
</feature>
<dbReference type="CDD" id="cd00112">
    <property type="entry name" value="LDLa"/>
    <property type="match status" value="1"/>
</dbReference>
<accession>A0A1D1VW60</accession>
<evidence type="ECO:0008006" key="15">
    <source>
        <dbReference type="Google" id="ProtNLM"/>
    </source>
</evidence>
<dbReference type="InterPro" id="IPR036055">
    <property type="entry name" value="LDL_receptor-like_sf"/>
</dbReference>
<dbReference type="GO" id="GO:0005576">
    <property type="term" value="C:extracellular region"/>
    <property type="evidence" value="ECO:0007669"/>
    <property type="project" value="InterPro"/>
</dbReference>
<feature type="binding site" evidence="7">
    <location>
        <position position="147"/>
    </location>
    <ligand>
        <name>Ca(2+)</name>
        <dbReference type="ChEBI" id="CHEBI:29108"/>
        <label>2</label>
    </ligand>
</feature>
<sequence length="599" mass="66192">MAVAATGAFLGCVLAVAGLHSAYGQESARCQGDRYITGNLSSLSSSITSDNFPGDYLDYTWCRYRIRAPTGYRIRLTFVALDVESSPNCLADSVIFFDLARSDKRDFIAQNRACRNLAAGRRAASYGPVCGQLSDLTQPTYQSKGEEAVVEFCTDYSNVRPGWNISIIYIRASTIPPPPNCDQTITLTSLSQVERITSPNYPNNYADFERCLYTVINTQKDRPIKITPRDFELSYRPLNPVGFCYDDLMIFDITNGKTYGPFCGGKRFSNVWIEDSERVEIRFTSDALDTYRGFAIDIQLQACRLGQLSCDDQKQCVDASHHCDGTVHCNDGSDEAWKYCYPECGKSHHDLFAEPGRIVGGDVANEYSIPWQVVFIRPNGRMFCGGSIITDRWLVTAAHCFQNPEEINLQFRARLGANTISADRDNDSSIIMAFEKVICHPYYKSSDYDYCLIKLKKIIPFRKNIAPICLPAQGDDVAAGTKCMVSGWGADQSDNPATTELRQVVVPVVSRSACNSAYRPLVSITNNMICAQEAGGGKDSCQGDSGGPFVCRDPINRDRYVLSGIVSFGIGCALPNYPGVYARTGTGIDWIIDTMANNP</sequence>
<feature type="signal peptide" evidence="10">
    <location>
        <begin position="1"/>
        <end position="24"/>
    </location>
</feature>
<dbReference type="PROSITE" id="PS01180">
    <property type="entry name" value="CUB"/>
    <property type="match status" value="2"/>
</dbReference>
<feature type="disulfide bond" evidence="5">
    <location>
        <begin position="541"/>
        <end position="572"/>
    </location>
</feature>
<feature type="domain" description="Peptidase S1" evidence="12">
    <location>
        <begin position="358"/>
        <end position="596"/>
    </location>
</feature>
<evidence type="ECO:0000256" key="6">
    <source>
        <dbReference type="PIRSR" id="PIRSR001155-3"/>
    </source>
</evidence>
<protein>
    <recommendedName>
        <fullName evidence="15">CUB domain-containing protein</fullName>
    </recommendedName>
</protein>
<dbReference type="GO" id="GO:0006508">
    <property type="term" value="P:proteolysis"/>
    <property type="evidence" value="ECO:0007669"/>
    <property type="project" value="UniProtKB-KW"/>
</dbReference>
<dbReference type="InterPro" id="IPR000859">
    <property type="entry name" value="CUB_dom"/>
</dbReference>
<evidence type="ECO:0000259" key="12">
    <source>
        <dbReference type="PROSITE" id="PS50240"/>
    </source>
</evidence>
<dbReference type="OrthoDB" id="10012881at2759"/>
<dbReference type="Proteomes" id="UP000186922">
    <property type="component" value="Unassembled WGS sequence"/>
</dbReference>
<evidence type="ECO:0000256" key="8">
    <source>
        <dbReference type="PROSITE-ProRule" id="PRU00124"/>
    </source>
</evidence>
<dbReference type="InterPro" id="IPR002172">
    <property type="entry name" value="LDrepeatLR_classA_rpt"/>
</dbReference>
<dbReference type="SUPFAM" id="SSF49854">
    <property type="entry name" value="Spermadhesin, CUB domain"/>
    <property type="match status" value="2"/>
</dbReference>
<keyword evidence="7" id="KW-0106">Calcium</keyword>
<dbReference type="PROSITE" id="PS00134">
    <property type="entry name" value="TRYPSIN_HIS"/>
    <property type="match status" value="1"/>
</dbReference>
<keyword evidence="10" id="KW-0732">Signal</keyword>
<dbReference type="SUPFAM" id="SSF57424">
    <property type="entry name" value="LDL receptor-like module"/>
    <property type="match status" value="1"/>
</dbReference>
<dbReference type="InterPro" id="IPR024175">
    <property type="entry name" value="Pept_S1A_C1r/C1S/mannan-bd"/>
</dbReference>